<sequence length="321" mass="37487">MNVLMLVQADHGSTAFEAMYHEFSKQFDSFDCRWMTSENQANLKDYFNDCVDVNKYDRIVCFLRFKKEIKQVGFIRTIPNLVILEYDACQNYMEDSKYKGRFSRHYSCLPWARIISTGYSISKQLRKEGFDAVFFPKGYDGKIIKNLGLYRDIELGFVGNTRSKTYQQRKVFLEDMVATEGLTIAKTDPGEAYNQMLNRIRYFISADIGIGEYMQKNVEAMAAGCVVFSWDQGEEENAALGFQDMVNIVLYCDKTSLLKKLSDLKRNPDLAQKVALNGQKLAEEKFTYKKLGRTFSEYLSRPLRHKKVTSRFFFKKYEWEQ</sequence>
<organism evidence="2">
    <name type="scientific">invertebrate metagenome</name>
    <dbReference type="NCBI Taxonomy" id="1711999"/>
    <lineage>
        <taxon>unclassified sequences</taxon>
        <taxon>metagenomes</taxon>
        <taxon>organismal metagenomes</taxon>
    </lineage>
</organism>
<dbReference type="EMBL" id="NSIT01000276">
    <property type="protein sequence ID" value="PJE78061.1"/>
    <property type="molecule type" value="Genomic_DNA"/>
</dbReference>
<evidence type="ECO:0000313" key="2">
    <source>
        <dbReference type="EMBL" id="PJE78061.1"/>
    </source>
</evidence>
<dbReference type="SUPFAM" id="SSF53756">
    <property type="entry name" value="UDP-Glycosyltransferase/glycogen phosphorylase"/>
    <property type="match status" value="1"/>
</dbReference>
<dbReference type="InterPro" id="IPR055259">
    <property type="entry name" value="YkvP/CgeB_Glyco_trans-like"/>
</dbReference>
<comment type="caution">
    <text evidence="2">The sequence shown here is derived from an EMBL/GenBank/DDBJ whole genome shotgun (WGS) entry which is preliminary data.</text>
</comment>
<gene>
    <name evidence="2" type="ORF">CI610_03006</name>
</gene>
<name>A0A2H9T4D1_9ZZZZ</name>
<feature type="domain" description="Spore protein YkvP/CgeB glycosyl transferase-like" evidence="1">
    <location>
        <begin position="189"/>
        <end position="290"/>
    </location>
</feature>
<reference evidence="2" key="1">
    <citation type="journal article" date="2017" name="Appl. Environ. Microbiol.">
        <title>Molecular characterization of an Endozoicomonas-like organism causing infection in king scallop Pecten maximus L.</title>
        <authorList>
            <person name="Cano I."/>
            <person name="van Aerle R."/>
            <person name="Ross S."/>
            <person name="Verner-Jeffreys D.W."/>
            <person name="Paley R.K."/>
            <person name="Rimmer G."/>
            <person name="Ryder D."/>
            <person name="Hooper P."/>
            <person name="Stone D."/>
            <person name="Feist S.W."/>
        </authorList>
    </citation>
    <scope>NUCLEOTIDE SEQUENCE</scope>
</reference>
<proteinExistence type="predicted"/>
<dbReference type="Gene3D" id="3.40.50.2000">
    <property type="entry name" value="Glycogen Phosphorylase B"/>
    <property type="match status" value="1"/>
</dbReference>
<accession>A0A2H9T4D1</accession>
<dbReference type="AlphaFoldDB" id="A0A2H9T4D1"/>
<protein>
    <recommendedName>
        <fullName evidence="1">Spore protein YkvP/CgeB glycosyl transferase-like domain-containing protein</fullName>
    </recommendedName>
</protein>
<dbReference type="Pfam" id="PF13524">
    <property type="entry name" value="Glyco_trans_1_2"/>
    <property type="match status" value="1"/>
</dbReference>
<evidence type="ECO:0000259" key="1">
    <source>
        <dbReference type="Pfam" id="PF13524"/>
    </source>
</evidence>